<dbReference type="GO" id="GO:0008017">
    <property type="term" value="F:microtubule binding"/>
    <property type="evidence" value="ECO:0007669"/>
    <property type="project" value="TreeGrafter"/>
</dbReference>
<accession>A0AAD7DS05</accession>
<name>A0AAD7DS05_MYCRO</name>
<gene>
    <name evidence="1" type="ORF">B0H17DRAFT_1328745</name>
</gene>
<dbReference type="GO" id="GO:0043248">
    <property type="term" value="P:proteasome assembly"/>
    <property type="evidence" value="ECO:0007669"/>
    <property type="project" value="InterPro"/>
</dbReference>
<evidence type="ECO:0000313" key="2">
    <source>
        <dbReference type="Proteomes" id="UP001221757"/>
    </source>
</evidence>
<dbReference type="Pfam" id="PF10508">
    <property type="entry name" value="Proteasom_PSMB"/>
    <property type="match status" value="1"/>
</dbReference>
<sequence length="1054" mass="115335">MHPLTRQPTLESIRSWWSDRNPAGPTISIHAAAKPLIKALYHRQVLDFIRRNCGIPLSKETVETCASYLSYKYISHTTKSTILRELSQRAVSESEALTMVDSRVLGIVGELLRSPDPNVQIATCWLLGNLVYHRSTAIAIMGMNPCPHLVAILSATNLQVLESALYALSCITQWWDGAQAAVTAKTVDYLEDLLVSPRTQIRRHACVTLERLASHKSTMVAIRRINPCLKLVPLLRDENLDVVEVATRSLGLIATSPEGAQVAVNANVADSLAELLEASNEKVRRWACELVAQIARHDSTRQIILDTDLYAPLVRLLRDEHVAVVEGAVKALNGIARSREGAQSTVDADVLEFVAELLDSPNHDVRRWTCKVLGARIIIPAIDSATHLLKSPDVGVREWACEILGGLAYHAFTRDAVLEVKPCVHLVSLLHDESLGVVESAAKALNWIAHSSEGAQAAVEGNVLDFVADLLESPSVEVRAWTCEMLAGLASHERTMNAVFGIKPCAQLVLLLHDKSFRVTGSAAKALNWIIRSPECARDTMDANILDCMADLLESSNEEGRRWMCWILAQLAENESTKDAVLGVKPCLRLISRLRDENLAVIESAAKALNWIAKSPQGSQDVLDANLVDRLAELVRSSGTLIWSWGCDVLEQLACQRTLAALLRGGHTTEIEHAAKVLHLLGSHGGAQAAVDEHLTNTVAKLLEFPNAWVQDARRNSLEELMSRESTVTVVLSTKRFARLVSFLHYRNPTVVERVVKILYGISGSPQGAQAVVHANTLDCVVELLESPSTVLQTWACAILDRLSSHEIAAEAILGVNPYQRLVSLLRDEGLKQSAEYALSGISRFPEGAQAVMEAKILDVAEFLRSSNSRVREKECGTLTILASQEPTMAIVISLIPRMLVSLLRDENTDIVENAAQGLCYIISRSPEGAQAALNADVLGCISDLLDSATDGVRNWICAMLHQLSSHKTTLTAVLDVKPCRRLVALTRHRDLNLRASALFALGKITESSAGVAAVATTEIFATLSDLMESPDREVRLRTCILLKNIMRQASPEL</sequence>
<proteinExistence type="predicted"/>
<dbReference type="Proteomes" id="UP001221757">
    <property type="component" value="Unassembled WGS sequence"/>
</dbReference>
<dbReference type="InterPro" id="IPR000225">
    <property type="entry name" value="Armadillo"/>
</dbReference>
<reference evidence="1" key="1">
    <citation type="submission" date="2023-03" db="EMBL/GenBank/DDBJ databases">
        <title>Massive genome expansion in bonnet fungi (Mycena s.s.) driven by repeated elements and novel gene families across ecological guilds.</title>
        <authorList>
            <consortium name="Lawrence Berkeley National Laboratory"/>
            <person name="Harder C.B."/>
            <person name="Miyauchi S."/>
            <person name="Viragh M."/>
            <person name="Kuo A."/>
            <person name="Thoen E."/>
            <person name="Andreopoulos B."/>
            <person name="Lu D."/>
            <person name="Skrede I."/>
            <person name="Drula E."/>
            <person name="Henrissat B."/>
            <person name="Morin E."/>
            <person name="Kohler A."/>
            <person name="Barry K."/>
            <person name="LaButti K."/>
            <person name="Morin E."/>
            <person name="Salamov A."/>
            <person name="Lipzen A."/>
            <person name="Mereny Z."/>
            <person name="Hegedus B."/>
            <person name="Baldrian P."/>
            <person name="Stursova M."/>
            <person name="Weitz H."/>
            <person name="Taylor A."/>
            <person name="Grigoriev I.V."/>
            <person name="Nagy L.G."/>
            <person name="Martin F."/>
            <person name="Kauserud H."/>
        </authorList>
    </citation>
    <scope>NUCLEOTIDE SEQUENCE</scope>
    <source>
        <strain evidence="1">CBHHK067</strain>
    </source>
</reference>
<comment type="caution">
    <text evidence="1">The sequence shown here is derived from an EMBL/GenBank/DDBJ whole genome shotgun (WGS) entry which is preliminary data.</text>
</comment>
<dbReference type="EMBL" id="JARKIE010000028">
    <property type="protein sequence ID" value="KAJ7697814.1"/>
    <property type="molecule type" value="Genomic_DNA"/>
</dbReference>
<evidence type="ECO:0000313" key="1">
    <source>
        <dbReference type="EMBL" id="KAJ7697814.1"/>
    </source>
</evidence>
<dbReference type="SUPFAM" id="SSF48371">
    <property type="entry name" value="ARM repeat"/>
    <property type="match status" value="2"/>
</dbReference>
<dbReference type="InterPro" id="IPR016024">
    <property type="entry name" value="ARM-type_fold"/>
</dbReference>
<dbReference type="AlphaFoldDB" id="A0AAD7DS05"/>
<dbReference type="GO" id="GO:0003341">
    <property type="term" value="P:cilium movement"/>
    <property type="evidence" value="ECO:0007669"/>
    <property type="project" value="TreeGrafter"/>
</dbReference>
<dbReference type="Gene3D" id="1.25.10.10">
    <property type="entry name" value="Leucine-rich Repeat Variant"/>
    <property type="match status" value="6"/>
</dbReference>
<protein>
    <submittedName>
        <fullName evidence="1">Armadillo-type protein</fullName>
    </submittedName>
</protein>
<keyword evidence="2" id="KW-1185">Reference proteome</keyword>
<dbReference type="Pfam" id="PF00514">
    <property type="entry name" value="Arm"/>
    <property type="match status" value="1"/>
</dbReference>
<dbReference type="InterPro" id="IPR019538">
    <property type="entry name" value="PSMD5"/>
</dbReference>
<organism evidence="1 2">
    <name type="scientific">Mycena rosella</name>
    <name type="common">Pink bonnet</name>
    <name type="synonym">Agaricus rosellus</name>
    <dbReference type="NCBI Taxonomy" id="1033263"/>
    <lineage>
        <taxon>Eukaryota</taxon>
        <taxon>Fungi</taxon>
        <taxon>Dikarya</taxon>
        <taxon>Basidiomycota</taxon>
        <taxon>Agaricomycotina</taxon>
        <taxon>Agaricomycetes</taxon>
        <taxon>Agaricomycetidae</taxon>
        <taxon>Agaricales</taxon>
        <taxon>Marasmiineae</taxon>
        <taxon>Mycenaceae</taxon>
        <taxon>Mycena</taxon>
    </lineage>
</organism>
<dbReference type="InterPro" id="IPR011989">
    <property type="entry name" value="ARM-like"/>
</dbReference>
<dbReference type="PANTHER" id="PTHR23314:SF0">
    <property type="entry name" value="SPERM-ASSOCIATED ANTIGEN 6"/>
    <property type="match status" value="1"/>
</dbReference>
<dbReference type="SMART" id="SM00185">
    <property type="entry name" value="ARM"/>
    <property type="match status" value="16"/>
</dbReference>
<dbReference type="GO" id="GO:0015630">
    <property type="term" value="C:microtubule cytoskeleton"/>
    <property type="evidence" value="ECO:0007669"/>
    <property type="project" value="TreeGrafter"/>
</dbReference>
<dbReference type="PANTHER" id="PTHR23314">
    <property type="entry name" value="SPERM-ASSOCIATED ANTIGEN 6 ARMADILLO REPEAT-CONTAINING"/>
    <property type="match status" value="1"/>
</dbReference>